<evidence type="ECO:0000256" key="1">
    <source>
        <dbReference type="ARBA" id="ARBA00012513"/>
    </source>
</evidence>
<reference evidence="15" key="1">
    <citation type="submission" date="2009-10" db="EMBL/GenBank/DDBJ databases">
        <authorList>
            <person name="Weinstock G."/>
            <person name="Sodergren E."/>
            <person name="Clifton S."/>
            <person name="Fulton L."/>
            <person name="Fulton B."/>
            <person name="Courtney L."/>
            <person name="Fronick C."/>
            <person name="Harrison M."/>
            <person name="Strong C."/>
            <person name="Farmer C."/>
            <person name="Delahaunty K."/>
            <person name="Markovic C."/>
            <person name="Hall O."/>
            <person name="Minx P."/>
            <person name="Tomlinson C."/>
            <person name="Mitreva M."/>
            <person name="Nelson J."/>
            <person name="Hou S."/>
            <person name="Wollam A."/>
            <person name="Pepin K.H."/>
            <person name="Johnson M."/>
            <person name="Bhonagiri V."/>
            <person name="Nash W.E."/>
            <person name="Warren W."/>
            <person name="Chinwalla A."/>
            <person name="Mardis E.R."/>
            <person name="Wilson R.K."/>
        </authorList>
    </citation>
    <scope>NUCLEOTIDE SEQUENCE [LARGE SCALE GENOMIC DNA]</scope>
    <source>
        <strain evidence="15">ATCC 700122</strain>
    </source>
</reference>
<feature type="compositionally biased region" description="Gly residues" evidence="11">
    <location>
        <begin position="649"/>
        <end position="673"/>
    </location>
</feature>
<keyword evidence="3" id="KW-0808">Transferase</keyword>
<dbReference type="SMART" id="SM00220">
    <property type="entry name" value="S_TKc"/>
    <property type="match status" value="1"/>
</dbReference>
<dbReference type="EC" id="2.7.11.1" evidence="1"/>
<evidence type="ECO:0000256" key="12">
    <source>
        <dbReference type="SAM" id="Phobius"/>
    </source>
</evidence>
<keyword evidence="12" id="KW-0472">Membrane</keyword>
<feature type="domain" description="PASTA" evidence="14">
    <location>
        <begin position="566"/>
        <end position="632"/>
    </location>
</feature>
<accession>D0WGZ4</accession>
<evidence type="ECO:0000256" key="10">
    <source>
        <dbReference type="PROSITE-ProRule" id="PRU10141"/>
    </source>
</evidence>
<dbReference type="NCBIfam" id="NF033483">
    <property type="entry name" value="PknB_PASTA_kin"/>
    <property type="match status" value="1"/>
</dbReference>
<feature type="domain" description="PASTA" evidence="14">
    <location>
        <begin position="432"/>
        <end position="498"/>
    </location>
</feature>
<dbReference type="GeneID" id="85007774"/>
<proteinExistence type="predicted"/>
<dbReference type="Gene3D" id="3.30.200.20">
    <property type="entry name" value="Phosphorylase Kinase, domain 1"/>
    <property type="match status" value="1"/>
</dbReference>
<gene>
    <name evidence="15" type="ORF">HMPREF0762_01259</name>
</gene>
<dbReference type="GO" id="GO:0005524">
    <property type="term" value="F:ATP binding"/>
    <property type="evidence" value="ECO:0007669"/>
    <property type="project" value="UniProtKB-UniRule"/>
</dbReference>
<evidence type="ECO:0000256" key="6">
    <source>
        <dbReference type="ARBA" id="ARBA00022777"/>
    </source>
</evidence>
<dbReference type="PROSITE" id="PS50011">
    <property type="entry name" value="PROTEIN_KINASE_DOM"/>
    <property type="match status" value="1"/>
</dbReference>
<feature type="domain" description="PASTA" evidence="14">
    <location>
        <begin position="499"/>
        <end position="565"/>
    </location>
</feature>
<keyword evidence="12" id="KW-1133">Transmembrane helix</keyword>
<dbReference type="AlphaFoldDB" id="D0WGZ4"/>
<feature type="domain" description="Protein kinase" evidence="13">
    <location>
        <begin position="10"/>
        <end position="269"/>
    </location>
</feature>
<comment type="catalytic activity">
    <reaction evidence="8">
        <text>L-threonyl-[protein] + ATP = O-phospho-L-threonyl-[protein] + ADP + H(+)</text>
        <dbReference type="Rhea" id="RHEA:46608"/>
        <dbReference type="Rhea" id="RHEA-COMP:11060"/>
        <dbReference type="Rhea" id="RHEA-COMP:11605"/>
        <dbReference type="ChEBI" id="CHEBI:15378"/>
        <dbReference type="ChEBI" id="CHEBI:30013"/>
        <dbReference type="ChEBI" id="CHEBI:30616"/>
        <dbReference type="ChEBI" id="CHEBI:61977"/>
        <dbReference type="ChEBI" id="CHEBI:456216"/>
        <dbReference type="EC" id="2.7.11.1"/>
    </reaction>
</comment>
<dbReference type="Pfam" id="PF00069">
    <property type="entry name" value="Pkinase"/>
    <property type="match status" value="1"/>
</dbReference>
<evidence type="ECO:0000256" key="7">
    <source>
        <dbReference type="ARBA" id="ARBA00022840"/>
    </source>
</evidence>
<dbReference type="InterPro" id="IPR005543">
    <property type="entry name" value="PASTA_dom"/>
</dbReference>
<dbReference type="InterPro" id="IPR008271">
    <property type="entry name" value="Ser/Thr_kinase_AS"/>
</dbReference>
<keyword evidence="6 15" id="KW-0418">Kinase</keyword>
<evidence type="ECO:0000256" key="4">
    <source>
        <dbReference type="ARBA" id="ARBA00022737"/>
    </source>
</evidence>
<dbReference type="InterPro" id="IPR011009">
    <property type="entry name" value="Kinase-like_dom_sf"/>
</dbReference>
<feature type="compositionally biased region" description="Low complexity" evidence="11">
    <location>
        <begin position="639"/>
        <end position="648"/>
    </location>
</feature>
<dbReference type="Gene3D" id="3.30.10.20">
    <property type="match status" value="4"/>
</dbReference>
<keyword evidence="2" id="KW-0723">Serine/threonine-protein kinase</keyword>
<dbReference type="Gene3D" id="1.10.510.10">
    <property type="entry name" value="Transferase(Phosphotransferase) domain 1"/>
    <property type="match status" value="1"/>
</dbReference>
<evidence type="ECO:0000256" key="11">
    <source>
        <dbReference type="SAM" id="MobiDB-lite"/>
    </source>
</evidence>
<feature type="transmembrane region" description="Helical" evidence="12">
    <location>
        <begin position="342"/>
        <end position="364"/>
    </location>
</feature>
<sequence length="673" mass="69888">MIDRVLNGRYRITERIGIGGMAEVYKAQDETLGRTVAVKVMLPQYASDPDFTARFRQEAASAANLQSPYIVNVYDWGQDNGTYFIVMEYVRGIDLKSAIQERGAIHQRKVAEIGSQVCQALSVAHGQDIVHRDIKPQNIMIQPDGNVKVMDFGIARAKNSVKDQTSSVLGTAHYISPEQAQGKDLSGTSDIYSLGCVLYEAATGVLPFDGPDAVSVAMKQVNDEPAPPSQENPGINPDLEAIILKAMAKSPYRRFTTAHDMKAALDEFLLGRPVMLAGAAAPSAASAATNVMGSVPPMSATDVAGMPGGTAVIPAIDSENGSPHGATAYRANETAKKKRGPIVAAAVAVIAVLIIAGIAVSSLFGGNAVVPDLTNSSQDEAKAALEKAGLKLGDVSEDYSSDVVSGHVMKQDPKADSKVKEGTKVNIVLSKGAEEGKVPKLDGMTAKEAEKAITDAGFVASFGGNESSDADKDTVSSQSPDAGTKAEKGTTVTYKISSGPETVTVPDVTGYSRDNATSRLEDAGFTVSALDGDHSTKYAAGTVMRQDPSSGKLEKGSTVTIYISLGAESYDIPNVMGLSKSEAIGRLREKGFTNVGTTEAYSSEYASGTVMGMSDSGSTDSQDTYIELTISKGPQPSQNGNGDNSHGSHGNGGNGSDSSGGGGTGSNGTGQAA</sequence>
<evidence type="ECO:0000259" key="13">
    <source>
        <dbReference type="PROSITE" id="PS50011"/>
    </source>
</evidence>
<keyword evidence="16" id="KW-1185">Reference proteome</keyword>
<protein>
    <recommendedName>
        <fullName evidence="1">non-specific serine/threonine protein kinase</fullName>
        <ecNumber evidence="1">2.7.11.1</ecNumber>
    </recommendedName>
</protein>
<dbReference type="SMART" id="SM00740">
    <property type="entry name" value="PASTA"/>
    <property type="match status" value="4"/>
</dbReference>
<dbReference type="InterPro" id="IPR017441">
    <property type="entry name" value="Protein_kinase_ATP_BS"/>
</dbReference>
<keyword evidence="7 10" id="KW-0067">ATP-binding</keyword>
<feature type="domain" description="PASTA" evidence="14">
    <location>
        <begin position="366"/>
        <end position="431"/>
    </location>
</feature>
<dbReference type="FunFam" id="3.30.200.20:FF:000035">
    <property type="entry name" value="Serine/threonine protein kinase Stk1"/>
    <property type="match status" value="1"/>
</dbReference>
<comment type="catalytic activity">
    <reaction evidence="9">
        <text>L-seryl-[protein] + ATP = O-phospho-L-seryl-[protein] + ADP + H(+)</text>
        <dbReference type="Rhea" id="RHEA:17989"/>
        <dbReference type="Rhea" id="RHEA-COMP:9863"/>
        <dbReference type="Rhea" id="RHEA-COMP:11604"/>
        <dbReference type="ChEBI" id="CHEBI:15378"/>
        <dbReference type="ChEBI" id="CHEBI:29999"/>
        <dbReference type="ChEBI" id="CHEBI:30616"/>
        <dbReference type="ChEBI" id="CHEBI:83421"/>
        <dbReference type="ChEBI" id="CHEBI:456216"/>
        <dbReference type="EC" id="2.7.11.1"/>
    </reaction>
</comment>
<dbReference type="Proteomes" id="UP000006001">
    <property type="component" value="Unassembled WGS sequence"/>
</dbReference>
<dbReference type="SUPFAM" id="SSF54184">
    <property type="entry name" value="Penicillin-binding protein 2x (pbp-2x), c-terminal domain"/>
    <property type="match status" value="1"/>
</dbReference>
<evidence type="ECO:0000256" key="9">
    <source>
        <dbReference type="ARBA" id="ARBA00048679"/>
    </source>
</evidence>
<dbReference type="CDD" id="cd14014">
    <property type="entry name" value="STKc_PknB_like"/>
    <property type="match status" value="1"/>
</dbReference>
<feature type="region of interest" description="Disordered" evidence="11">
    <location>
        <begin position="628"/>
        <end position="673"/>
    </location>
</feature>
<dbReference type="FunFam" id="1.10.510.10:FF:000021">
    <property type="entry name" value="Serine/threonine protein kinase"/>
    <property type="match status" value="1"/>
</dbReference>
<name>D0WGZ4_SLAES</name>
<feature type="region of interest" description="Disordered" evidence="11">
    <location>
        <begin position="464"/>
        <end position="489"/>
    </location>
</feature>
<dbReference type="PROSITE" id="PS00108">
    <property type="entry name" value="PROTEIN_KINASE_ST"/>
    <property type="match status" value="1"/>
</dbReference>
<evidence type="ECO:0000256" key="5">
    <source>
        <dbReference type="ARBA" id="ARBA00022741"/>
    </source>
</evidence>
<evidence type="ECO:0000313" key="16">
    <source>
        <dbReference type="Proteomes" id="UP000006001"/>
    </source>
</evidence>
<evidence type="ECO:0000313" key="15">
    <source>
        <dbReference type="EMBL" id="EEZ61181.1"/>
    </source>
</evidence>
<feature type="binding site" evidence="10">
    <location>
        <position position="39"/>
    </location>
    <ligand>
        <name>ATP</name>
        <dbReference type="ChEBI" id="CHEBI:30616"/>
    </ligand>
</feature>
<comment type="caution">
    <text evidence="15">The sequence shown here is derived from an EMBL/GenBank/DDBJ whole genome shotgun (WGS) entry which is preliminary data.</text>
</comment>
<dbReference type="OrthoDB" id="9762169at2"/>
<keyword evidence="5 10" id="KW-0547">Nucleotide-binding</keyword>
<dbReference type="RefSeq" id="WP_006362514.1">
    <property type="nucleotide sequence ID" value="NZ_GG700630.1"/>
</dbReference>
<dbReference type="GO" id="GO:0045717">
    <property type="term" value="P:negative regulation of fatty acid biosynthetic process"/>
    <property type="evidence" value="ECO:0007669"/>
    <property type="project" value="UniProtKB-ARBA"/>
</dbReference>
<dbReference type="PANTHER" id="PTHR43289:SF6">
    <property type="entry name" value="SERINE_THREONINE-PROTEIN KINASE NEKL-3"/>
    <property type="match status" value="1"/>
</dbReference>
<dbReference type="CDD" id="cd06577">
    <property type="entry name" value="PASTA_pknB"/>
    <property type="match status" value="4"/>
</dbReference>
<evidence type="ECO:0000256" key="8">
    <source>
        <dbReference type="ARBA" id="ARBA00047899"/>
    </source>
</evidence>
<dbReference type="EMBL" id="ACUX02000007">
    <property type="protein sequence ID" value="EEZ61181.1"/>
    <property type="molecule type" value="Genomic_DNA"/>
</dbReference>
<dbReference type="InterPro" id="IPR000719">
    <property type="entry name" value="Prot_kinase_dom"/>
</dbReference>
<organism evidence="15 16">
    <name type="scientific">Slackia exigua (strain ATCC 700122 / DSM 15923 / CIP 105133 / JCM 11022 / KCTC 5966 / S-7)</name>
    <dbReference type="NCBI Taxonomy" id="649764"/>
    <lineage>
        <taxon>Bacteria</taxon>
        <taxon>Bacillati</taxon>
        <taxon>Actinomycetota</taxon>
        <taxon>Coriobacteriia</taxon>
        <taxon>Eggerthellales</taxon>
        <taxon>Eggerthellaceae</taxon>
        <taxon>Slackia</taxon>
    </lineage>
</organism>
<dbReference type="STRING" id="649764.HMPREF0762_01259"/>
<dbReference type="PROSITE" id="PS51178">
    <property type="entry name" value="PASTA"/>
    <property type="match status" value="4"/>
</dbReference>
<keyword evidence="12" id="KW-0812">Transmembrane</keyword>
<dbReference type="SUPFAM" id="SSF56112">
    <property type="entry name" value="Protein kinase-like (PK-like)"/>
    <property type="match status" value="1"/>
</dbReference>
<evidence type="ECO:0000256" key="2">
    <source>
        <dbReference type="ARBA" id="ARBA00022527"/>
    </source>
</evidence>
<keyword evidence="4" id="KW-0677">Repeat</keyword>
<dbReference type="PROSITE" id="PS00107">
    <property type="entry name" value="PROTEIN_KINASE_ATP"/>
    <property type="match status" value="1"/>
</dbReference>
<dbReference type="PANTHER" id="PTHR43289">
    <property type="entry name" value="MITOGEN-ACTIVATED PROTEIN KINASE KINASE KINASE 20-RELATED"/>
    <property type="match status" value="1"/>
</dbReference>
<dbReference type="Pfam" id="PF03793">
    <property type="entry name" value="PASTA"/>
    <property type="match status" value="4"/>
</dbReference>
<evidence type="ECO:0000259" key="14">
    <source>
        <dbReference type="PROSITE" id="PS51178"/>
    </source>
</evidence>
<evidence type="ECO:0000256" key="3">
    <source>
        <dbReference type="ARBA" id="ARBA00022679"/>
    </source>
</evidence>
<dbReference type="GO" id="GO:0004674">
    <property type="term" value="F:protein serine/threonine kinase activity"/>
    <property type="evidence" value="ECO:0007669"/>
    <property type="project" value="UniProtKB-KW"/>
</dbReference>
<dbReference type="eggNOG" id="COG0515">
    <property type="taxonomic scope" value="Bacteria"/>
</dbReference>
<dbReference type="HOGENOM" id="CLU_000288_135_2_11"/>